<evidence type="ECO:0000259" key="3">
    <source>
        <dbReference type="Pfam" id="PF04195"/>
    </source>
</evidence>
<dbReference type="InterPro" id="IPR007321">
    <property type="entry name" value="Transposase_28"/>
</dbReference>
<reference evidence="4" key="1">
    <citation type="submission" date="2022-07" db="EMBL/GenBank/DDBJ databases">
        <authorList>
            <person name="Macas J."/>
            <person name="Novak P."/>
            <person name="Neumann P."/>
        </authorList>
    </citation>
    <scope>NUCLEOTIDE SEQUENCE</scope>
</reference>
<dbReference type="AlphaFoldDB" id="A0A9P0ZC54"/>
<keyword evidence="1" id="KW-0175">Coiled coil</keyword>
<evidence type="ECO:0000256" key="2">
    <source>
        <dbReference type="SAM" id="MobiDB-lite"/>
    </source>
</evidence>
<evidence type="ECO:0000313" key="5">
    <source>
        <dbReference type="Proteomes" id="UP001152484"/>
    </source>
</evidence>
<name>A0A9P0ZC54_CUSEU</name>
<comment type="caution">
    <text evidence="4">The sequence shown here is derived from an EMBL/GenBank/DDBJ whole genome shotgun (WGS) entry which is preliminary data.</text>
</comment>
<organism evidence="4 5">
    <name type="scientific">Cuscuta europaea</name>
    <name type="common">European dodder</name>
    <dbReference type="NCBI Taxonomy" id="41803"/>
    <lineage>
        <taxon>Eukaryota</taxon>
        <taxon>Viridiplantae</taxon>
        <taxon>Streptophyta</taxon>
        <taxon>Embryophyta</taxon>
        <taxon>Tracheophyta</taxon>
        <taxon>Spermatophyta</taxon>
        <taxon>Magnoliopsida</taxon>
        <taxon>eudicotyledons</taxon>
        <taxon>Gunneridae</taxon>
        <taxon>Pentapetalae</taxon>
        <taxon>asterids</taxon>
        <taxon>lamiids</taxon>
        <taxon>Solanales</taxon>
        <taxon>Convolvulaceae</taxon>
        <taxon>Cuscuteae</taxon>
        <taxon>Cuscuta</taxon>
        <taxon>Cuscuta subgen. Cuscuta</taxon>
    </lineage>
</organism>
<dbReference type="OrthoDB" id="1752359at2759"/>
<evidence type="ECO:0000313" key="4">
    <source>
        <dbReference type="EMBL" id="CAH9093798.1"/>
    </source>
</evidence>
<keyword evidence="5" id="KW-1185">Reference proteome</keyword>
<proteinExistence type="predicted"/>
<dbReference type="PANTHER" id="PTHR31099:SF28">
    <property type="entry name" value="F5J5.12"/>
    <property type="match status" value="1"/>
</dbReference>
<feature type="compositionally biased region" description="Polar residues" evidence="2">
    <location>
        <begin position="1"/>
        <end position="12"/>
    </location>
</feature>
<feature type="compositionally biased region" description="Polar residues" evidence="2">
    <location>
        <begin position="370"/>
        <end position="381"/>
    </location>
</feature>
<protein>
    <recommendedName>
        <fullName evidence="3">Transposase (putative) gypsy type domain-containing protein</fullName>
    </recommendedName>
</protein>
<accession>A0A9P0ZC54</accession>
<sequence>MNSQRCSDSEMASQGEDRDVEIITVPFDEGSKAATVEVRAETDDSSDSSSSCSEDSDDTKFEDELISMAAGRPNDFPRHTLDLKLIRERRQKLTSHNRAEIPALIPYPVNFRPRVGLHPMRHSPGMVVVHFDSIRAGLRFPLHSFFVSFFNFYEIVPAQIMPNSYRAMAGFICRCKDAGARPTLDLFHQFFKVAPQQTHSYLATSARTGHILFKGNPTSIKGWKDRFFFVSVSDGLVPRKWNAFPRKSPDPVLTEEIYKDVLAVEKDKCVDIMSYLTPDRLIEAGIGTARSLGFTCFEKSSAMVRAVLPVRETFSSFFLVSHMLRPLGTNIFLCHFSAPNPDVPMDNNRVLAASGVGKRKKARKNPQPTPSTITAQDAGSSQPVPEPQPLQQVHQDQFDAMLVDDRFGSDQMHQFLEHFQAAQETGQGAGDMPSVQLSGQVNRISLADPVHDVVERGGCSASQIWCTSAFFNNFTVPKLSVEQYEECLALAALKVGIYSLQLKEARLAKERELIVAQTSVEQNAAAALAALEAERKASAEEKKRLESELGELRVQLGAS</sequence>
<dbReference type="EMBL" id="CAMAPE010000031">
    <property type="protein sequence ID" value="CAH9093798.1"/>
    <property type="molecule type" value="Genomic_DNA"/>
</dbReference>
<feature type="coiled-coil region" evidence="1">
    <location>
        <begin position="521"/>
        <end position="555"/>
    </location>
</feature>
<dbReference type="Proteomes" id="UP001152484">
    <property type="component" value="Unassembled WGS sequence"/>
</dbReference>
<feature type="region of interest" description="Disordered" evidence="2">
    <location>
        <begin position="354"/>
        <end position="389"/>
    </location>
</feature>
<dbReference type="PANTHER" id="PTHR31099">
    <property type="entry name" value="OS06G0165300 PROTEIN"/>
    <property type="match status" value="1"/>
</dbReference>
<evidence type="ECO:0000256" key="1">
    <source>
        <dbReference type="SAM" id="Coils"/>
    </source>
</evidence>
<dbReference type="Pfam" id="PF04195">
    <property type="entry name" value="Transposase_28"/>
    <property type="match status" value="1"/>
</dbReference>
<feature type="domain" description="Transposase (putative) gypsy type" evidence="3">
    <location>
        <begin position="128"/>
        <end position="194"/>
    </location>
</feature>
<gene>
    <name evidence="4" type="ORF">CEURO_LOCUS12449</name>
</gene>
<feature type="region of interest" description="Disordered" evidence="2">
    <location>
        <begin position="1"/>
        <end position="58"/>
    </location>
</feature>